<dbReference type="EMBL" id="CAADEZ010000026">
    <property type="protein sequence ID" value="VFJ45539.1"/>
    <property type="molecule type" value="Genomic_DNA"/>
</dbReference>
<dbReference type="EMBL" id="CAADFA010000028">
    <property type="protein sequence ID" value="VFJ45633.1"/>
    <property type="molecule type" value="Genomic_DNA"/>
</dbReference>
<sequence length="53" mass="5776">MLLFYIDISVLIDTGAAYLALPVSWKDRLGGLEKLEDVEIELAGGGVKIAERL</sequence>
<reference evidence="2" key="1">
    <citation type="submission" date="2019-02" db="EMBL/GenBank/DDBJ databases">
        <authorList>
            <person name="Gruber-Vodicka R. H."/>
            <person name="Seah K. B. B."/>
        </authorList>
    </citation>
    <scope>NUCLEOTIDE SEQUENCE</scope>
    <source>
        <strain evidence="1">BECK_BZ163</strain>
        <strain evidence="3">BECK_BZ164</strain>
        <strain evidence="2">BECK_BZ165</strain>
    </source>
</reference>
<name>A0A450S1W6_9GAMM</name>
<dbReference type="AlphaFoldDB" id="A0A450S1W6"/>
<organism evidence="2">
    <name type="scientific">Candidatus Kentrum sp. FM</name>
    <dbReference type="NCBI Taxonomy" id="2126340"/>
    <lineage>
        <taxon>Bacteria</taxon>
        <taxon>Pseudomonadati</taxon>
        <taxon>Pseudomonadota</taxon>
        <taxon>Gammaproteobacteria</taxon>
        <taxon>Candidatus Kentrum</taxon>
    </lineage>
</organism>
<evidence type="ECO:0000313" key="3">
    <source>
        <dbReference type="EMBL" id="VFK06804.1"/>
    </source>
</evidence>
<accession>A0A450S1W6</accession>
<evidence type="ECO:0008006" key="4">
    <source>
        <dbReference type="Google" id="ProtNLM"/>
    </source>
</evidence>
<proteinExistence type="predicted"/>
<gene>
    <name evidence="1" type="ORF">BECKFM1743A_GA0114220_100265</name>
    <name evidence="3" type="ORF">BECKFM1743B_GA0114221_100254</name>
    <name evidence="2" type="ORF">BECKFM1743C_GA0114222_100285</name>
</gene>
<evidence type="ECO:0000313" key="2">
    <source>
        <dbReference type="EMBL" id="VFJ45633.1"/>
    </source>
</evidence>
<evidence type="ECO:0000313" key="1">
    <source>
        <dbReference type="EMBL" id="VFJ45539.1"/>
    </source>
</evidence>
<dbReference type="EMBL" id="CAADFL010000025">
    <property type="protein sequence ID" value="VFK06804.1"/>
    <property type="molecule type" value="Genomic_DNA"/>
</dbReference>
<protein>
    <recommendedName>
        <fullName evidence="4">Aspartyl protease</fullName>
    </recommendedName>
</protein>